<comment type="caution">
    <text evidence="7">The sequence shown here is derived from an EMBL/GenBank/DDBJ whole genome shotgun (WGS) entry which is preliminary data.</text>
</comment>
<feature type="transmembrane region" description="Helical" evidence="6">
    <location>
        <begin position="353"/>
        <end position="373"/>
    </location>
</feature>
<organism evidence="7 8">
    <name type="scientific">Actinocorallia longicatena</name>
    <dbReference type="NCBI Taxonomy" id="111803"/>
    <lineage>
        <taxon>Bacteria</taxon>
        <taxon>Bacillati</taxon>
        <taxon>Actinomycetota</taxon>
        <taxon>Actinomycetes</taxon>
        <taxon>Streptosporangiales</taxon>
        <taxon>Thermomonosporaceae</taxon>
        <taxon>Actinocorallia</taxon>
    </lineage>
</organism>
<dbReference type="SUPFAM" id="SSF53448">
    <property type="entry name" value="Nucleotide-diphospho-sugar transferases"/>
    <property type="match status" value="1"/>
</dbReference>
<dbReference type="Gene3D" id="3.90.550.10">
    <property type="entry name" value="Spore Coat Polysaccharide Biosynthesis Protein SpsA, Chain A"/>
    <property type="match status" value="1"/>
</dbReference>
<dbReference type="Proteomes" id="UP001501237">
    <property type="component" value="Unassembled WGS sequence"/>
</dbReference>
<keyword evidence="2" id="KW-1003">Cell membrane</keyword>
<evidence type="ECO:0000256" key="1">
    <source>
        <dbReference type="ARBA" id="ARBA00004236"/>
    </source>
</evidence>
<dbReference type="InterPro" id="IPR029044">
    <property type="entry name" value="Nucleotide-diphossugar_trans"/>
</dbReference>
<evidence type="ECO:0000313" key="7">
    <source>
        <dbReference type="EMBL" id="GAA3213581.1"/>
    </source>
</evidence>
<evidence type="ECO:0000256" key="2">
    <source>
        <dbReference type="ARBA" id="ARBA00022475"/>
    </source>
</evidence>
<evidence type="ECO:0000256" key="6">
    <source>
        <dbReference type="SAM" id="Phobius"/>
    </source>
</evidence>
<evidence type="ECO:0000256" key="5">
    <source>
        <dbReference type="ARBA" id="ARBA00023136"/>
    </source>
</evidence>
<dbReference type="PANTHER" id="PTHR22913:SF12">
    <property type="entry name" value="MANNURONAN SYNTHASE"/>
    <property type="match status" value="1"/>
</dbReference>
<feature type="transmembrane region" description="Helical" evidence="6">
    <location>
        <begin position="30"/>
        <end position="47"/>
    </location>
</feature>
<dbReference type="PANTHER" id="PTHR22913">
    <property type="entry name" value="HYALURONAN SYNTHASE"/>
    <property type="match status" value="1"/>
</dbReference>
<keyword evidence="6" id="KW-0812">Transmembrane</keyword>
<evidence type="ECO:0000313" key="8">
    <source>
        <dbReference type="Proteomes" id="UP001501237"/>
    </source>
</evidence>
<evidence type="ECO:0000256" key="4">
    <source>
        <dbReference type="ARBA" id="ARBA00022679"/>
    </source>
</evidence>
<reference evidence="8" key="1">
    <citation type="journal article" date="2019" name="Int. J. Syst. Evol. Microbiol.">
        <title>The Global Catalogue of Microorganisms (GCM) 10K type strain sequencing project: providing services to taxonomists for standard genome sequencing and annotation.</title>
        <authorList>
            <consortium name="The Broad Institute Genomics Platform"/>
            <consortium name="The Broad Institute Genome Sequencing Center for Infectious Disease"/>
            <person name="Wu L."/>
            <person name="Ma J."/>
        </authorList>
    </citation>
    <scope>NUCLEOTIDE SEQUENCE [LARGE SCALE GENOMIC DNA]</scope>
    <source>
        <strain evidence="8">JCM 9377</strain>
    </source>
</reference>
<keyword evidence="5 6" id="KW-0472">Membrane</keyword>
<evidence type="ECO:0000256" key="3">
    <source>
        <dbReference type="ARBA" id="ARBA00022676"/>
    </source>
</evidence>
<feature type="transmembrane region" description="Helical" evidence="6">
    <location>
        <begin position="385"/>
        <end position="405"/>
    </location>
</feature>
<keyword evidence="3" id="KW-0328">Glycosyltransferase</keyword>
<feature type="transmembrane region" description="Helical" evidence="6">
    <location>
        <begin position="7"/>
        <end position="24"/>
    </location>
</feature>
<dbReference type="EMBL" id="BAAAUV010000007">
    <property type="protein sequence ID" value="GAA3213581.1"/>
    <property type="molecule type" value="Genomic_DNA"/>
</dbReference>
<comment type="subcellular location">
    <subcellularLocation>
        <location evidence="1">Cell membrane</location>
    </subcellularLocation>
</comment>
<gene>
    <name evidence="7" type="primary">hasA_1</name>
    <name evidence="7" type="ORF">GCM10010468_33710</name>
</gene>
<name>A0ABP6Q9G9_9ACTN</name>
<proteinExistence type="predicted"/>
<feature type="transmembrane region" description="Helical" evidence="6">
    <location>
        <begin position="319"/>
        <end position="347"/>
    </location>
</feature>
<keyword evidence="8" id="KW-1185">Reference proteome</keyword>
<protein>
    <submittedName>
        <fullName evidence="7">Hyaluronan synthase HasA</fullName>
    </submittedName>
</protein>
<keyword evidence="4" id="KW-0808">Transferase</keyword>
<dbReference type="Pfam" id="PF13641">
    <property type="entry name" value="Glyco_tranf_2_3"/>
    <property type="match status" value="1"/>
</dbReference>
<sequence length="443" mass="49298">MVGGGSRVRGFAVFAVIAVAWFEWAGTDEFGPLGPGMLILLVIKLLLASCYRNRRATGVGAAGVVLVIPTFNEDLGTLRRCLLSILDQEVLPPTVVMVDDGNADDGALLVGRSLVQAFGARGSELDVLRQPANLGKREALVRAFLSRPDARVYITIDSDTVLRPDAVRELLVGLADERVTAVTGVVLAANARTNVLTRLLDLRYANAFLYERAAYSVLGSVLCCCGSLSAYRGEVVRRHLDDFRHQRFLGRPAIIGDDRRLTNYCLSEGRVLLQSTAVAETMVPERVGHFLRQQARWNRSFFRESLWCLRTFALRRPMAWLLSAVEMTSWVVFTSTLLYALLVAPFLQERLLILPYATMIATFGYLRSVRYLDLRRPGTTTFQQLCVFAMAPLYGLMHILLLLPLRLFCLLTLTRTGWGTRETVEISMASADLAHDLREPDLV</sequence>
<keyword evidence="6" id="KW-1133">Transmembrane helix</keyword>
<accession>A0ABP6Q9G9</accession>